<proteinExistence type="predicted"/>
<comment type="caution">
    <text evidence="3">The sequence shown here is derived from an EMBL/GenBank/DDBJ whole genome shotgun (WGS) entry which is preliminary data.</text>
</comment>
<dbReference type="PROSITE" id="PS00107">
    <property type="entry name" value="PROTEIN_KINASE_ATP"/>
    <property type="match status" value="1"/>
</dbReference>
<keyword evidence="4" id="KW-1185">Reference proteome</keyword>
<keyword evidence="1" id="KW-0067">ATP-binding</keyword>
<evidence type="ECO:0000313" key="4">
    <source>
        <dbReference type="Proteomes" id="UP000789901"/>
    </source>
</evidence>
<dbReference type="SUPFAM" id="SSF56112">
    <property type="entry name" value="Protein kinase-like (PK-like)"/>
    <property type="match status" value="1"/>
</dbReference>
<evidence type="ECO:0000259" key="2">
    <source>
        <dbReference type="PROSITE" id="PS50011"/>
    </source>
</evidence>
<gene>
    <name evidence="3" type="ORF">GMARGA_LOCUS10255</name>
</gene>
<dbReference type="InterPro" id="IPR017441">
    <property type="entry name" value="Protein_kinase_ATP_BS"/>
</dbReference>
<dbReference type="Gene3D" id="1.10.510.10">
    <property type="entry name" value="Transferase(Phosphotransferase) domain 1"/>
    <property type="match status" value="2"/>
</dbReference>
<feature type="domain" description="Protein kinase" evidence="2">
    <location>
        <begin position="25"/>
        <end position="231"/>
    </location>
</feature>
<dbReference type="InterPro" id="IPR011009">
    <property type="entry name" value="Kinase-like_dom_sf"/>
</dbReference>
<dbReference type="InterPro" id="IPR000719">
    <property type="entry name" value="Prot_kinase_dom"/>
</dbReference>
<name>A0ABN7UTM4_GIGMA</name>
<accession>A0ABN7UTM4</accession>
<dbReference type="Proteomes" id="UP000789901">
    <property type="component" value="Unassembled WGS sequence"/>
</dbReference>
<evidence type="ECO:0000313" key="3">
    <source>
        <dbReference type="EMBL" id="CAG8667940.1"/>
    </source>
</evidence>
<sequence length="384" mass="42794">MTMQKIFHFNKGGISQYPRDLEKNYTVSGVLGKGSFAVVRKCTDKRTNTDYALKIISKKVIKGKEQMLTTELDVLKQVDHPNLVTLHDLFETKDNVYIITDLASGGELYSQLEQKGNYTEKDAAHLVEQILQENLLFSGSTSSNSKLMITDFGLSKILKHHDDILMTACGPQSKRVDQATLFDSILKGKYDFDEDYWDHISDEAKDLINKMLTYKPDERITALNALKHPWFEYATKLAVPQANTHTVVQSRAKLKKAIHVIQGVTRMRRISKAHVNNDKYNNIFDDYTNGVIGVGVGHGINTIEEKNESDPSVSVLPLGSSSLFGTNLPAIGSNNIPTSGSNKTKPVGFFMHSNSSELELAHLNLTNLPRSDDSNPSTPTVQVH</sequence>
<dbReference type="PANTHER" id="PTHR24347">
    <property type="entry name" value="SERINE/THREONINE-PROTEIN KINASE"/>
    <property type="match status" value="1"/>
</dbReference>
<evidence type="ECO:0000256" key="1">
    <source>
        <dbReference type="PROSITE-ProRule" id="PRU10141"/>
    </source>
</evidence>
<dbReference type="PROSITE" id="PS50011">
    <property type="entry name" value="PROTEIN_KINASE_DOM"/>
    <property type="match status" value="1"/>
</dbReference>
<protein>
    <submittedName>
        <fullName evidence="3">41527_t:CDS:1</fullName>
    </submittedName>
</protein>
<dbReference type="EMBL" id="CAJVQB010005693">
    <property type="protein sequence ID" value="CAG8667940.1"/>
    <property type="molecule type" value="Genomic_DNA"/>
</dbReference>
<keyword evidence="1" id="KW-0547">Nucleotide-binding</keyword>
<feature type="binding site" evidence="1">
    <location>
        <position position="54"/>
    </location>
    <ligand>
        <name>ATP</name>
        <dbReference type="ChEBI" id="CHEBI:30616"/>
    </ligand>
</feature>
<reference evidence="3 4" key="1">
    <citation type="submission" date="2021-06" db="EMBL/GenBank/DDBJ databases">
        <authorList>
            <person name="Kallberg Y."/>
            <person name="Tangrot J."/>
            <person name="Rosling A."/>
        </authorList>
    </citation>
    <scope>NUCLEOTIDE SEQUENCE [LARGE SCALE GENOMIC DNA]</scope>
    <source>
        <strain evidence="3 4">120-4 pot B 10/14</strain>
    </source>
</reference>
<organism evidence="3 4">
    <name type="scientific">Gigaspora margarita</name>
    <dbReference type="NCBI Taxonomy" id="4874"/>
    <lineage>
        <taxon>Eukaryota</taxon>
        <taxon>Fungi</taxon>
        <taxon>Fungi incertae sedis</taxon>
        <taxon>Mucoromycota</taxon>
        <taxon>Glomeromycotina</taxon>
        <taxon>Glomeromycetes</taxon>
        <taxon>Diversisporales</taxon>
        <taxon>Gigasporaceae</taxon>
        <taxon>Gigaspora</taxon>
    </lineage>
</organism>
<dbReference type="Pfam" id="PF00069">
    <property type="entry name" value="Pkinase"/>
    <property type="match status" value="2"/>
</dbReference>